<dbReference type="Pfam" id="PF01965">
    <property type="entry name" value="DJ-1_PfpI"/>
    <property type="match status" value="1"/>
</dbReference>
<gene>
    <name evidence="5" type="ORF">REJC140_03702</name>
</gene>
<dbReference type="Gene3D" id="1.10.10.60">
    <property type="entry name" value="Homeodomain-like"/>
    <property type="match status" value="1"/>
</dbReference>
<feature type="domain" description="HTH araC/xylS-type" evidence="4">
    <location>
        <begin position="218"/>
        <end position="316"/>
    </location>
</feature>
<evidence type="ECO:0000313" key="6">
    <source>
        <dbReference type="Proteomes" id="UP000606921"/>
    </source>
</evidence>
<dbReference type="SUPFAM" id="SSF52317">
    <property type="entry name" value="Class I glutamine amidotransferase-like"/>
    <property type="match status" value="1"/>
</dbReference>
<dbReference type="PANTHER" id="PTHR46796">
    <property type="entry name" value="HTH-TYPE TRANSCRIPTIONAL ACTIVATOR RHAS-RELATED"/>
    <property type="match status" value="1"/>
</dbReference>
<sequence>MRSSIHSVGFILTPGYALMSLASAVEPLRAARHLAGKDLYRCHYYSVEGGFIASTSGGGFQTDPLSRATNDRLDLAFVVAGGNPLLYHDAALIRGLRALDHLRIPLGGISGGAAILAKAGLMAGRRFCVHWAHIDPLREIDPDLLIEPDLYVVDRDRYTCAGGVAAMDMMGALIARDHGAAFAREVSNWFIHHRLRTANEPQQEGVRQRFNLNHPMLEAAVELMASHLADPLSPEHIAGLTGVSSRQLQRLFQAQFNMPMMGFYRDLRLAKADELLQQTDLAILDIASITGFTSAAHFSRCFVQRYKIPPRRKRHAARGIPSSSGEAG</sequence>
<dbReference type="SUPFAM" id="SSF46689">
    <property type="entry name" value="Homeodomain-like"/>
    <property type="match status" value="2"/>
</dbReference>
<comment type="caution">
    <text evidence="5">The sequence shown here is derived from an EMBL/GenBank/DDBJ whole genome shotgun (WGS) entry which is preliminary data.</text>
</comment>
<evidence type="ECO:0000259" key="4">
    <source>
        <dbReference type="PROSITE" id="PS01124"/>
    </source>
</evidence>
<keyword evidence="1" id="KW-0805">Transcription regulation</keyword>
<evidence type="ECO:0000256" key="2">
    <source>
        <dbReference type="ARBA" id="ARBA00023125"/>
    </source>
</evidence>
<name>A0ABN7JNT3_9HYPH</name>
<keyword evidence="3" id="KW-0804">Transcription</keyword>
<keyword evidence="6" id="KW-1185">Reference proteome</keyword>
<dbReference type="EMBL" id="CABFWF030000011">
    <property type="protein sequence ID" value="CAD7037763.1"/>
    <property type="molecule type" value="Genomic_DNA"/>
</dbReference>
<protein>
    <submittedName>
        <fullName evidence="5">GlxA family transcriptional regulator</fullName>
    </submittedName>
</protein>
<dbReference type="InterPro" id="IPR009057">
    <property type="entry name" value="Homeodomain-like_sf"/>
</dbReference>
<dbReference type="Pfam" id="PF12833">
    <property type="entry name" value="HTH_18"/>
    <property type="match status" value="1"/>
</dbReference>
<dbReference type="InterPro" id="IPR050204">
    <property type="entry name" value="AraC_XylS_family_regulators"/>
</dbReference>
<dbReference type="SMART" id="SM00342">
    <property type="entry name" value="HTH_ARAC"/>
    <property type="match status" value="1"/>
</dbReference>
<keyword evidence="2" id="KW-0238">DNA-binding</keyword>
<dbReference type="InterPro" id="IPR029062">
    <property type="entry name" value="Class_I_gatase-like"/>
</dbReference>
<evidence type="ECO:0000256" key="3">
    <source>
        <dbReference type="ARBA" id="ARBA00023163"/>
    </source>
</evidence>
<organism evidence="5 6">
    <name type="scientific">Pseudorhizobium endolithicum</name>
    <dbReference type="NCBI Taxonomy" id="1191678"/>
    <lineage>
        <taxon>Bacteria</taxon>
        <taxon>Pseudomonadati</taxon>
        <taxon>Pseudomonadota</taxon>
        <taxon>Alphaproteobacteria</taxon>
        <taxon>Hyphomicrobiales</taxon>
        <taxon>Rhizobiaceae</taxon>
        <taxon>Rhizobium/Agrobacterium group</taxon>
        <taxon>Pseudorhizobium</taxon>
    </lineage>
</organism>
<dbReference type="CDD" id="cd03136">
    <property type="entry name" value="GATase1_AraC_ArgR_like"/>
    <property type="match status" value="1"/>
</dbReference>
<reference evidence="5 6" key="1">
    <citation type="submission" date="2020-11" db="EMBL/GenBank/DDBJ databases">
        <authorList>
            <person name="Lassalle F."/>
        </authorList>
    </citation>
    <scope>NUCLEOTIDE SEQUENCE [LARGE SCALE GENOMIC DNA]</scope>
    <source>
        <strain evidence="5 6">JC140</strain>
    </source>
</reference>
<dbReference type="InterPro" id="IPR002818">
    <property type="entry name" value="DJ-1/PfpI"/>
</dbReference>
<accession>A0ABN7JNT3</accession>
<proteinExistence type="predicted"/>
<dbReference type="Proteomes" id="UP000606921">
    <property type="component" value="Unassembled WGS sequence"/>
</dbReference>
<dbReference type="InterPro" id="IPR018060">
    <property type="entry name" value="HTH_AraC"/>
</dbReference>
<evidence type="ECO:0000313" key="5">
    <source>
        <dbReference type="EMBL" id="CAD7037763.1"/>
    </source>
</evidence>
<dbReference type="PROSITE" id="PS01124">
    <property type="entry name" value="HTH_ARAC_FAMILY_2"/>
    <property type="match status" value="1"/>
</dbReference>
<dbReference type="Gene3D" id="3.40.50.880">
    <property type="match status" value="1"/>
</dbReference>
<evidence type="ECO:0000256" key="1">
    <source>
        <dbReference type="ARBA" id="ARBA00023015"/>
    </source>
</evidence>